<dbReference type="Proteomes" id="UP001642260">
    <property type="component" value="Unassembled WGS sequence"/>
</dbReference>
<keyword evidence="5" id="KW-0812">Transmembrane</keyword>
<proteinExistence type="predicted"/>
<organism evidence="7 8">
    <name type="scientific">Eruca vesicaria subsp. sativa</name>
    <name type="common">Garden rocket</name>
    <name type="synonym">Eruca sativa</name>
    <dbReference type="NCBI Taxonomy" id="29727"/>
    <lineage>
        <taxon>Eukaryota</taxon>
        <taxon>Viridiplantae</taxon>
        <taxon>Streptophyta</taxon>
        <taxon>Embryophyta</taxon>
        <taxon>Tracheophyta</taxon>
        <taxon>Spermatophyta</taxon>
        <taxon>Magnoliopsida</taxon>
        <taxon>eudicotyledons</taxon>
        <taxon>Gunneridae</taxon>
        <taxon>Pentapetalae</taxon>
        <taxon>rosids</taxon>
        <taxon>malvids</taxon>
        <taxon>Brassicales</taxon>
        <taxon>Brassicaceae</taxon>
        <taxon>Brassiceae</taxon>
        <taxon>Eruca</taxon>
    </lineage>
</organism>
<dbReference type="InterPro" id="IPR001841">
    <property type="entry name" value="Znf_RING"/>
</dbReference>
<evidence type="ECO:0000313" key="8">
    <source>
        <dbReference type="Proteomes" id="UP001642260"/>
    </source>
</evidence>
<dbReference type="PANTHER" id="PTHR45931:SF3">
    <property type="entry name" value="RING ZINC FINGER-CONTAINING PROTEIN"/>
    <property type="match status" value="1"/>
</dbReference>
<dbReference type="SMART" id="SM00184">
    <property type="entry name" value="RING"/>
    <property type="match status" value="1"/>
</dbReference>
<feature type="domain" description="RING-type" evidence="6">
    <location>
        <begin position="68"/>
        <end position="110"/>
    </location>
</feature>
<evidence type="ECO:0000256" key="1">
    <source>
        <dbReference type="ARBA" id="ARBA00022723"/>
    </source>
</evidence>
<keyword evidence="1" id="KW-0479">Metal-binding</keyword>
<dbReference type="GO" id="GO:0008270">
    <property type="term" value="F:zinc ion binding"/>
    <property type="evidence" value="ECO:0007669"/>
    <property type="project" value="UniProtKB-KW"/>
</dbReference>
<keyword evidence="5" id="KW-1133">Transmembrane helix</keyword>
<accession>A0ABC8KG04</accession>
<reference evidence="7 8" key="1">
    <citation type="submission" date="2022-03" db="EMBL/GenBank/DDBJ databases">
        <authorList>
            <person name="Macdonald S."/>
            <person name="Ahmed S."/>
            <person name="Newling K."/>
        </authorList>
    </citation>
    <scope>NUCLEOTIDE SEQUENCE [LARGE SCALE GENOMIC DNA]</scope>
</reference>
<evidence type="ECO:0000256" key="5">
    <source>
        <dbReference type="SAM" id="Phobius"/>
    </source>
</evidence>
<dbReference type="PANTHER" id="PTHR45931">
    <property type="entry name" value="SI:CH211-59O9.10"/>
    <property type="match status" value="1"/>
</dbReference>
<evidence type="ECO:0000256" key="2">
    <source>
        <dbReference type="ARBA" id="ARBA00022771"/>
    </source>
</evidence>
<protein>
    <recommendedName>
        <fullName evidence="6">RING-type domain-containing protein</fullName>
    </recommendedName>
</protein>
<dbReference type="InterPro" id="IPR051834">
    <property type="entry name" value="RING_finger_E3_ligase"/>
</dbReference>
<keyword evidence="3" id="KW-0862">Zinc</keyword>
<dbReference type="Pfam" id="PF13639">
    <property type="entry name" value="zf-RING_2"/>
    <property type="match status" value="1"/>
</dbReference>
<gene>
    <name evidence="7" type="ORF">ERUC_LOCUS23222</name>
</gene>
<dbReference type="SUPFAM" id="SSF57850">
    <property type="entry name" value="RING/U-box"/>
    <property type="match status" value="1"/>
</dbReference>
<evidence type="ECO:0000256" key="3">
    <source>
        <dbReference type="ARBA" id="ARBA00022833"/>
    </source>
</evidence>
<keyword evidence="2 4" id="KW-0863">Zinc-finger</keyword>
<dbReference type="AlphaFoldDB" id="A0ABC8KG04"/>
<dbReference type="Gene3D" id="3.30.40.10">
    <property type="entry name" value="Zinc/RING finger domain, C3HC4 (zinc finger)"/>
    <property type="match status" value="1"/>
</dbReference>
<sequence>MYAETVFKFCKYITVSIMVASIVVFSLRLFSKLAIFIVTRPWRRYRTFKFRSSQGKTAVNKHSYPLYCVVCLQEPEEGDKMRRLTICRHCFHADCIDPWLGETLTCPLCRAEVPSLPPVNPLLLLFFSANKEL</sequence>
<evidence type="ECO:0000256" key="4">
    <source>
        <dbReference type="PROSITE-ProRule" id="PRU00175"/>
    </source>
</evidence>
<keyword evidence="8" id="KW-1185">Reference proteome</keyword>
<dbReference type="EMBL" id="CAKOAT010230933">
    <property type="protein sequence ID" value="CAH8357467.1"/>
    <property type="molecule type" value="Genomic_DNA"/>
</dbReference>
<evidence type="ECO:0000313" key="7">
    <source>
        <dbReference type="EMBL" id="CAH8357467.1"/>
    </source>
</evidence>
<feature type="transmembrane region" description="Helical" evidence="5">
    <location>
        <begin position="12"/>
        <end position="39"/>
    </location>
</feature>
<dbReference type="PROSITE" id="PS50089">
    <property type="entry name" value="ZF_RING_2"/>
    <property type="match status" value="1"/>
</dbReference>
<name>A0ABC8KG04_ERUVS</name>
<keyword evidence="5" id="KW-0472">Membrane</keyword>
<comment type="caution">
    <text evidence="7">The sequence shown here is derived from an EMBL/GenBank/DDBJ whole genome shotgun (WGS) entry which is preliminary data.</text>
</comment>
<evidence type="ECO:0000259" key="6">
    <source>
        <dbReference type="PROSITE" id="PS50089"/>
    </source>
</evidence>
<dbReference type="InterPro" id="IPR013083">
    <property type="entry name" value="Znf_RING/FYVE/PHD"/>
</dbReference>